<organism evidence="4 5">
    <name type="scientific">Prochlorococcus marinus str. MIT 9116</name>
    <dbReference type="NCBI Taxonomy" id="167544"/>
    <lineage>
        <taxon>Bacteria</taxon>
        <taxon>Bacillati</taxon>
        <taxon>Cyanobacteriota</taxon>
        <taxon>Cyanophyceae</taxon>
        <taxon>Synechococcales</taxon>
        <taxon>Prochlorococcaceae</taxon>
        <taxon>Prochlorococcus</taxon>
    </lineage>
</organism>
<dbReference type="InterPro" id="IPR003140">
    <property type="entry name" value="PLipase/COase/thioEstase"/>
</dbReference>
<comment type="caution">
    <text evidence="4">The sequence shown here is derived from an EMBL/GenBank/DDBJ whole genome shotgun (WGS) entry which is preliminary data.</text>
</comment>
<sequence>MKYDINHEFVSISSQTATHRIILIHGWGADADDLLTLGKEISEKTNLDFEVISLRAPGLHPGGTGRQWYGLYPHDWGEAEVEVNKLIDTLKKFDSDKIPLRKTILLGFSQGAAMAIDAGFKLNLGLIVACSGYPHPTWIPGEKCPPFIASHGLFDDVVPIEASRIIYEKVKSKSSEICELIEFDGFHQIDSNLIDVISSRMANIF</sequence>
<evidence type="ECO:0000256" key="2">
    <source>
        <dbReference type="ARBA" id="ARBA00022801"/>
    </source>
</evidence>
<keyword evidence="2" id="KW-0378">Hydrolase</keyword>
<dbReference type="PANTHER" id="PTHR10655">
    <property type="entry name" value="LYSOPHOSPHOLIPASE-RELATED"/>
    <property type="match status" value="1"/>
</dbReference>
<comment type="similarity">
    <text evidence="1">Belongs to the AB hydrolase superfamily. AB hydrolase 2 family.</text>
</comment>
<dbReference type="Gene3D" id="3.40.50.1820">
    <property type="entry name" value="alpha/beta hydrolase"/>
    <property type="match status" value="1"/>
</dbReference>
<evidence type="ECO:0000313" key="4">
    <source>
        <dbReference type="EMBL" id="KGF89897.1"/>
    </source>
</evidence>
<evidence type="ECO:0000256" key="1">
    <source>
        <dbReference type="ARBA" id="ARBA00006499"/>
    </source>
</evidence>
<gene>
    <name evidence="4" type="ORF">EU93_1757</name>
</gene>
<dbReference type="EMBL" id="JNAJ01000018">
    <property type="protein sequence ID" value="KGF89897.1"/>
    <property type="molecule type" value="Genomic_DNA"/>
</dbReference>
<evidence type="ECO:0000259" key="3">
    <source>
        <dbReference type="Pfam" id="PF02230"/>
    </source>
</evidence>
<dbReference type="PANTHER" id="PTHR10655:SF17">
    <property type="entry name" value="LYSOPHOSPHOLIPASE-LIKE PROTEIN 1"/>
    <property type="match status" value="1"/>
</dbReference>
<dbReference type="Proteomes" id="UP000030491">
    <property type="component" value="Unassembled WGS sequence"/>
</dbReference>
<accession>A0A0A1ZJW4</accession>
<dbReference type="OrthoDB" id="9801763at2"/>
<protein>
    <submittedName>
        <fullName evidence="4">Phospholipase/carboxylesterase family protein</fullName>
    </submittedName>
</protein>
<dbReference type="InterPro" id="IPR029058">
    <property type="entry name" value="AB_hydrolase_fold"/>
</dbReference>
<dbReference type="RefSeq" id="WP_032514547.1">
    <property type="nucleotide sequence ID" value="NZ_JNAJ01000018.1"/>
</dbReference>
<dbReference type="SUPFAM" id="SSF53474">
    <property type="entry name" value="alpha/beta-Hydrolases"/>
    <property type="match status" value="1"/>
</dbReference>
<dbReference type="GO" id="GO:0016787">
    <property type="term" value="F:hydrolase activity"/>
    <property type="evidence" value="ECO:0007669"/>
    <property type="project" value="UniProtKB-KW"/>
</dbReference>
<evidence type="ECO:0000313" key="5">
    <source>
        <dbReference type="Proteomes" id="UP000030491"/>
    </source>
</evidence>
<dbReference type="AlphaFoldDB" id="A0A0A1ZJW4"/>
<name>A0A0A1ZJW4_PROMR</name>
<reference evidence="5" key="1">
    <citation type="journal article" date="2014" name="Sci. Data">
        <title>Genomes of diverse isolates of the marine cyanobacterium Prochlorococcus.</title>
        <authorList>
            <person name="Biller S."/>
            <person name="Berube P."/>
            <person name="Thompson J."/>
            <person name="Kelly L."/>
            <person name="Roggensack S."/>
            <person name="Awad L."/>
            <person name="Roache-Johnson K."/>
            <person name="Ding H."/>
            <person name="Giovannoni S.J."/>
            <person name="Moore L.R."/>
            <person name="Chisholm S.W."/>
        </authorList>
    </citation>
    <scope>NUCLEOTIDE SEQUENCE [LARGE SCALE GENOMIC DNA]</scope>
</reference>
<dbReference type="InterPro" id="IPR050565">
    <property type="entry name" value="LYPA1-2/EST-like"/>
</dbReference>
<proteinExistence type="inferred from homology"/>
<feature type="domain" description="Phospholipase/carboxylesterase/thioesterase" evidence="3">
    <location>
        <begin position="6"/>
        <end position="197"/>
    </location>
</feature>
<dbReference type="Pfam" id="PF02230">
    <property type="entry name" value="Abhydrolase_2"/>
    <property type="match status" value="1"/>
</dbReference>